<accession>A0A2J7PJB0</accession>
<keyword evidence="2" id="KW-1185">Reference proteome</keyword>
<gene>
    <name evidence="1" type="ORF">B7P43_G10305</name>
</gene>
<comment type="caution">
    <text evidence="1">The sequence shown here is derived from an EMBL/GenBank/DDBJ whole genome shotgun (WGS) entry which is preliminary data.</text>
</comment>
<evidence type="ECO:0000313" key="2">
    <source>
        <dbReference type="Proteomes" id="UP000235965"/>
    </source>
</evidence>
<proteinExistence type="predicted"/>
<reference evidence="1 2" key="1">
    <citation type="submission" date="2017-12" db="EMBL/GenBank/DDBJ databases">
        <title>Hemimetabolous genomes reveal molecular basis of termite eusociality.</title>
        <authorList>
            <person name="Harrison M.C."/>
            <person name="Jongepier E."/>
            <person name="Robertson H.M."/>
            <person name="Arning N."/>
            <person name="Bitard-Feildel T."/>
            <person name="Chao H."/>
            <person name="Childers C.P."/>
            <person name="Dinh H."/>
            <person name="Doddapaneni H."/>
            <person name="Dugan S."/>
            <person name="Gowin J."/>
            <person name="Greiner C."/>
            <person name="Han Y."/>
            <person name="Hu H."/>
            <person name="Hughes D.S.T."/>
            <person name="Huylmans A.-K."/>
            <person name="Kemena C."/>
            <person name="Kremer L.P.M."/>
            <person name="Lee S.L."/>
            <person name="Lopez-Ezquerra A."/>
            <person name="Mallet L."/>
            <person name="Monroy-Kuhn J.M."/>
            <person name="Moser A."/>
            <person name="Murali S.C."/>
            <person name="Muzny D.M."/>
            <person name="Otani S."/>
            <person name="Piulachs M.-D."/>
            <person name="Poelchau M."/>
            <person name="Qu J."/>
            <person name="Schaub F."/>
            <person name="Wada-Katsumata A."/>
            <person name="Worley K.C."/>
            <person name="Xie Q."/>
            <person name="Ylla G."/>
            <person name="Poulsen M."/>
            <person name="Gibbs R.A."/>
            <person name="Schal C."/>
            <person name="Richards S."/>
            <person name="Belles X."/>
            <person name="Korb J."/>
            <person name="Bornberg-Bauer E."/>
        </authorList>
    </citation>
    <scope>NUCLEOTIDE SEQUENCE [LARGE SCALE GENOMIC DNA]</scope>
    <source>
        <tissue evidence="1">Whole body</tissue>
    </source>
</reference>
<protein>
    <submittedName>
        <fullName evidence="1">Uncharacterized protein</fullName>
    </submittedName>
</protein>
<name>A0A2J7PJB0_9NEOP</name>
<evidence type="ECO:0000313" key="1">
    <source>
        <dbReference type="EMBL" id="PNF16422.1"/>
    </source>
</evidence>
<dbReference type="AlphaFoldDB" id="A0A2J7PJB0"/>
<sequence length="79" mass="9122">MIPINMCESFGWDRCLIWSIHVVLKAISSPEATHITSKVREYRCENMHKTKCGLNLYLNQRKSKALWATISVPRTTSVK</sequence>
<organism evidence="1 2">
    <name type="scientific">Cryptotermes secundus</name>
    <dbReference type="NCBI Taxonomy" id="105785"/>
    <lineage>
        <taxon>Eukaryota</taxon>
        <taxon>Metazoa</taxon>
        <taxon>Ecdysozoa</taxon>
        <taxon>Arthropoda</taxon>
        <taxon>Hexapoda</taxon>
        <taxon>Insecta</taxon>
        <taxon>Pterygota</taxon>
        <taxon>Neoptera</taxon>
        <taxon>Polyneoptera</taxon>
        <taxon>Dictyoptera</taxon>
        <taxon>Blattodea</taxon>
        <taxon>Blattoidea</taxon>
        <taxon>Termitoidae</taxon>
        <taxon>Kalotermitidae</taxon>
        <taxon>Cryptotermitinae</taxon>
        <taxon>Cryptotermes</taxon>
    </lineage>
</organism>
<dbReference type="Proteomes" id="UP000235965">
    <property type="component" value="Unassembled WGS sequence"/>
</dbReference>
<dbReference type="InParanoid" id="A0A2J7PJB0"/>
<dbReference type="EMBL" id="NEVH01024949">
    <property type="protein sequence ID" value="PNF16422.1"/>
    <property type="molecule type" value="Genomic_DNA"/>
</dbReference>